<proteinExistence type="predicted"/>
<name>S6WBV6_PSESF</name>
<dbReference type="Proteomes" id="UP000015729">
    <property type="component" value="Unassembled WGS sequence"/>
</dbReference>
<accession>S6WBV6</accession>
<comment type="caution">
    <text evidence="1">The sequence shown here is derived from an EMBL/GenBank/DDBJ whole genome shotgun (WGS) entry which is preliminary data.</text>
</comment>
<evidence type="ECO:0000313" key="2">
    <source>
        <dbReference type="Proteomes" id="UP000015729"/>
    </source>
</evidence>
<dbReference type="EMBL" id="AOKG01000133">
    <property type="protein sequence ID" value="EPN63664.1"/>
    <property type="molecule type" value="Genomic_DNA"/>
</dbReference>
<protein>
    <submittedName>
        <fullName evidence="1">Uncharacterized protein</fullName>
    </submittedName>
</protein>
<dbReference type="AlphaFoldDB" id="S6WBV6"/>
<reference evidence="1 2" key="1">
    <citation type="journal article" date="2013" name="PLoS Pathog.">
        <title>Genomic analysis of the Kiwifruit pathogen Pseudomonas syringae pv. actinidiae provides insight into the origins of an emergent plant disease.</title>
        <authorList>
            <person name="McCann H.C."/>
            <person name="Rikkerink E.H."/>
            <person name="Bertels F."/>
            <person name="Fiers M."/>
            <person name="Lu A."/>
            <person name="Rees-George J."/>
            <person name="Andersen M.T."/>
            <person name="Gleave A.P."/>
            <person name="Haubold B."/>
            <person name="Wohlers M.W."/>
            <person name="Guttman D.S."/>
            <person name="Wang P.W."/>
            <person name="Straub C."/>
            <person name="Vanneste J.L."/>
            <person name="Rainey P.B."/>
            <person name="Templeton M.D."/>
        </authorList>
    </citation>
    <scope>NUCLEOTIDE SEQUENCE [LARGE SCALE GENOMIC DNA]</scope>
    <source>
        <strain evidence="1 2">ICMP 18807</strain>
    </source>
</reference>
<feature type="non-terminal residue" evidence="1">
    <location>
        <position position="48"/>
    </location>
</feature>
<evidence type="ECO:0000313" key="1">
    <source>
        <dbReference type="EMBL" id="EPN63664.1"/>
    </source>
</evidence>
<organism evidence="1 2">
    <name type="scientific">Pseudomonas syringae pv. actinidiae ICMP 18807</name>
    <dbReference type="NCBI Taxonomy" id="1194404"/>
    <lineage>
        <taxon>Bacteria</taxon>
        <taxon>Pseudomonadati</taxon>
        <taxon>Pseudomonadota</taxon>
        <taxon>Gammaproteobacteria</taxon>
        <taxon>Pseudomonadales</taxon>
        <taxon>Pseudomonadaceae</taxon>
        <taxon>Pseudomonas</taxon>
        <taxon>Pseudomonas syringae</taxon>
    </lineage>
</organism>
<dbReference type="PATRIC" id="fig|1194404.4.peg.401"/>
<gene>
    <name evidence="1" type="ORF">A244_01905</name>
</gene>
<sequence>MAKHLHSQLGLDGAKAALLRELAPREAFADPLLLSEAIKALPLTLIKP</sequence>